<dbReference type="EMBL" id="CP037954">
    <property type="protein sequence ID" value="QBO57868.1"/>
    <property type="molecule type" value="Genomic_DNA"/>
</dbReference>
<gene>
    <name evidence="2" type="ORF">NBC122_01039</name>
</gene>
<reference evidence="2 3" key="1">
    <citation type="submission" date="2019-03" db="EMBL/GenBank/DDBJ databases">
        <authorList>
            <person name="Kim H."/>
            <person name="Yu S.-M."/>
        </authorList>
    </citation>
    <scope>NUCLEOTIDE SEQUENCE [LARGE SCALE GENOMIC DNA]</scope>
    <source>
        <strain evidence="2 3">NBC122</strain>
    </source>
</reference>
<keyword evidence="1" id="KW-1133">Transmembrane helix</keyword>
<keyword evidence="1" id="KW-0812">Transmembrane</keyword>
<name>A0A4P6ZE95_9FLAO</name>
<proteinExistence type="predicted"/>
<accession>A0A4P6ZE95</accession>
<evidence type="ECO:0000313" key="3">
    <source>
        <dbReference type="Proteomes" id="UP000294419"/>
    </source>
</evidence>
<feature type="transmembrane region" description="Helical" evidence="1">
    <location>
        <begin position="44"/>
        <end position="63"/>
    </location>
</feature>
<protein>
    <submittedName>
        <fullName evidence="2">Uncharacterized protein</fullName>
    </submittedName>
</protein>
<feature type="transmembrane region" description="Helical" evidence="1">
    <location>
        <begin position="6"/>
        <end position="23"/>
    </location>
</feature>
<evidence type="ECO:0000313" key="2">
    <source>
        <dbReference type="EMBL" id="QBO57868.1"/>
    </source>
</evidence>
<dbReference type="KEGG" id="csal:NBC122_01039"/>
<keyword evidence="3" id="KW-1185">Reference proteome</keyword>
<dbReference type="AlphaFoldDB" id="A0A4P6ZE95"/>
<evidence type="ECO:0000256" key="1">
    <source>
        <dbReference type="SAM" id="Phobius"/>
    </source>
</evidence>
<organism evidence="2 3">
    <name type="scientific">Chryseobacterium salivictor</name>
    <dbReference type="NCBI Taxonomy" id="2547600"/>
    <lineage>
        <taxon>Bacteria</taxon>
        <taxon>Pseudomonadati</taxon>
        <taxon>Bacteroidota</taxon>
        <taxon>Flavobacteriia</taxon>
        <taxon>Flavobacteriales</taxon>
        <taxon>Weeksellaceae</taxon>
        <taxon>Chryseobacterium group</taxon>
        <taxon>Chryseobacterium</taxon>
    </lineage>
</organism>
<dbReference type="Proteomes" id="UP000294419">
    <property type="component" value="Chromosome"/>
</dbReference>
<sequence length="64" mass="7547">MDFLYAGALLFFAIYLLLFLKIKRKTVKETSKFKVQSPDDLGELFQLYLTLTILAGFIIYFIFR</sequence>
<keyword evidence="1" id="KW-0472">Membrane</keyword>